<keyword evidence="7" id="KW-0677">Repeat</keyword>
<evidence type="ECO:0000256" key="6">
    <source>
        <dbReference type="ARBA" id="ARBA00022679"/>
    </source>
</evidence>
<dbReference type="SUPFAM" id="SSF53901">
    <property type="entry name" value="Thiolase-like"/>
    <property type="match status" value="3"/>
</dbReference>
<dbReference type="CDD" id="cd08953">
    <property type="entry name" value="KR_2_SDR_x"/>
    <property type="match status" value="2"/>
</dbReference>
<proteinExistence type="predicted"/>
<dbReference type="Gene3D" id="3.10.129.110">
    <property type="entry name" value="Polyketide synthase dehydratase"/>
    <property type="match status" value="1"/>
</dbReference>
<keyword evidence="15" id="KW-1185">Reference proteome</keyword>
<dbReference type="PROSITE" id="PS50075">
    <property type="entry name" value="CARRIER"/>
    <property type="match status" value="3"/>
</dbReference>
<keyword evidence="3" id="KW-0596">Phosphopantetheine</keyword>
<dbReference type="InterPro" id="IPR054514">
    <property type="entry name" value="RhiE-like_linker"/>
</dbReference>
<dbReference type="InterPro" id="IPR042104">
    <property type="entry name" value="PKS_dehydratase_sf"/>
</dbReference>
<gene>
    <name evidence="14" type="ORF">BI344_21765</name>
</gene>
<comment type="pathway">
    <text evidence="2">Antibiotic biosynthesis.</text>
</comment>
<dbReference type="InterPro" id="IPR013968">
    <property type="entry name" value="PKS_KR"/>
</dbReference>
<feature type="domain" description="Ketosynthase family 3 (KS3)" evidence="12">
    <location>
        <begin position="3044"/>
        <end position="3460"/>
    </location>
</feature>
<dbReference type="Gene3D" id="3.40.50.150">
    <property type="entry name" value="Vaccinia Virus protein VP39"/>
    <property type="match status" value="1"/>
</dbReference>
<dbReference type="SUPFAM" id="SSF51735">
    <property type="entry name" value="NAD(P)-binding Rossmann-fold domains"/>
    <property type="match status" value="2"/>
</dbReference>
<dbReference type="InterPro" id="IPR049900">
    <property type="entry name" value="PKS_mFAS_DH"/>
</dbReference>
<dbReference type="InterPro" id="IPR006162">
    <property type="entry name" value="Ppantetheine_attach_site"/>
</dbReference>
<feature type="region of interest" description="N-terminal hotdog fold" evidence="9">
    <location>
        <begin position="1"/>
        <end position="108"/>
    </location>
</feature>
<dbReference type="CDD" id="cd00833">
    <property type="entry name" value="PKS"/>
    <property type="match status" value="3"/>
</dbReference>
<dbReference type="InterPro" id="IPR020803">
    <property type="entry name" value="MeTfrase_dom"/>
</dbReference>
<evidence type="ECO:0000313" key="14">
    <source>
        <dbReference type="EMBL" id="OHX16026.1"/>
    </source>
</evidence>
<dbReference type="SMART" id="SM00826">
    <property type="entry name" value="PKS_DH"/>
    <property type="match status" value="1"/>
</dbReference>
<dbReference type="Gene3D" id="1.10.1200.10">
    <property type="entry name" value="ACP-like"/>
    <property type="match status" value="3"/>
</dbReference>
<dbReference type="InterPro" id="IPR036291">
    <property type="entry name" value="NAD(P)-bd_dom_sf"/>
</dbReference>
<dbReference type="PROSITE" id="PS00012">
    <property type="entry name" value="PHOSPHOPANTETHEINE"/>
    <property type="match status" value="3"/>
</dbReference>
<accession>A0ABX3C761</accession>
<dbReference type="InterPro" id="IPR016039">
    <property type="entry name" value="Thiolase-like"/>
</dbReference>
<evidence type="ECO:0000256" key="2">
    <source>
        <dbReference type="ARBA" id="ARBA00004792"/>
    </source>
</evidence>
<dbReference type="PROSITE" id="PS52004">
    <property type="entry name" value="KS3_2"/>
    <property type="match status" value="3"/>
</dbReference>
<feature type="domain" description="Ketosynthase family 3 (KS3)" evidence="12">
    <location>
        <begin position="837"/>
        <end position="1270"/>
    </location>
</feature>
<evidence type="ECO:0008006" key="16">
    <source>
        <dbReference type="Google" id="ProtNLM"/>
    </source>
</evidence>
<keyword evidence="8" id="KW-0511">Multifunctional enzyme</keyword>
<dbReference type="SUPFAM" id="SSF47336">
    <property type="entry name" value="ACP-like"/>
    <property type="match status" value="3"/>
</dbReference>
<dbReference type="SMART" id="SM00822">
    <property type="entry name" value="PKS_KR"/>
    <property type="match status" value="2"/>
</dbReference>
<evidence type="ECO:0000256" key="9">
    <source>
        <dbReference type="PROSITE-ProRule" id="PRU01363"/>
    </source>
</evidence>
<evidence type="ECO:0000256" key="4">
    <source>
        <dbReference type="ARBA" id="ARBA00022490"/>
    </source>
</evidence>
<evidence type="ECO:0000256" key="5">
    <source>
        <dbReference type="ARBA" id="ARBA00022553"/>
    </source>
</evidence>
<feature type="domain" description="Carrier" evidence="11">
    <location>
        <begin position="1941"/>
        <end position="2018"/>
    </location>
</feature>
<dbReference type="InterPro" id="IPR049551">
    <property type="entry name" value="PKS_DH_C"/>
</dbReference>
<comment type="caution">
    <text evidence="14">The sequence shown here is derived from an EMBL/GenBank/DDBJ whole genome shotgun (WGS) entry which is preliminary data.</text>
</comment>
<feature type="region of interest" description="C-terminal hotdog fold" evidence="9">
    <location>
        <begin position="126"/>
        <end position="276"/>
    </location>
</feature>
<feature type="active site" description="Proton donor; for dehydratase activity" evidence="9">
    <location>
        <position position="187"/>
    </location>
</feature>
<dbReference type="InterPro" id="IPR009081">
    <property type="entry name" value="PP-bd_ACP"/>
</dbReference>
<dbReference type="EMBL" id="MKCT01000087">
    <property type="protein sequence ID" value="OHX16026.1"/>
    <property type="molecule type" value="Genomic_DNA"/>
</dbReference>
<dbReference type="RefSeq" id="WP_071114898.1">
    <property type="nucleotide sequence ID" value="NZ_MKCT01000087.1"/>
</dbReference>
<protein>
    <recommendedName>
        <fullName evidence="16">3-hydroxyacyl-CoA dehydrogenase</fullName>
    </recommendedName>
</protein>
<dbReference type="Gene3D" id="3.40.50.720">
    <property type="entry name" value="NAD(P)-binding Rossmann-like Domain"/>
    <property type="match status" value="2"/>
</dbReference>
<dbReference type="PANTHER" id="PTHR43775">
    <property type="entry name" value="FATTY ACID SYNTHASE"/>
    <property type="match status" value="1"/>
</dbReference>
<dbReference type="PROSITE" id="PS52019">
    <property type="entry name" value="PKS_MFAS_DH"/>
    <property type="match status" value="1"/>
</dbReference>
<feature type="compositionally biased region" description="Low complexity" evidence="10">
    <location>
        <begin position="808"/>
        <end position="828"/>
    </location>
</feature>
<evidence type="ECO:0000259" key="11">
    <source>
        <dbReference type="PROSITE" id="PS50075"/>
    </source>
</evidence>
<dbReference type="Pfam" id="PF08659">
    <property type="entry name" value="KR"/>
    <property type="match status" value="2"/>
</dbReference>
<dbReference type="Pfam" id="PF02801">
    <property type="entry name" value="Ketoacyl-synt_C"/>
    <property type="match status" value="3"/>
</dbReference>
<sequence length="3558" mass="381198">METNHTFQTVLSEQDFFLRDHRVLGDAVLPGSAYLEMARAAALNSEFPQVAGLRNVVWRAPATVGNQPYPIRIALAGSGQKFHFSVHGGEQGECLHCQGDIVAAAEGERRAAPSPLQTGALMARCGQTWTGAELYAFFDRQGMRYGDSFRCIEMLGRGEDEVVATFSLAAGEREGAELFGLHPGIVDSALQSTVGLLLQDVRSAARSQDVYLPFAVKEVLLYGDTPLAGYVHARWSPGASRDGVLKFDIDIADRCGEVRVSIREFSSRRADRGAQAESLFGTCVWEDRPAVAQEGGAKSLAMVVGQNGDFAGLLPEHVDLVRLDGVFDAQRHLSGERVASLLVQALDGVRPLLSSGQPPQGRIVALVPSGDEAYPYAALAGLLKTLRLEHRGLQTKLLFAPAGLPAQERARLLNVELQASFDEVEVRYDAEGRRAVRRFVETSLPEPGPGVFRAGGVYWISGGLGGLGRILAEYIAATANVRLVLSGRSEPSEEHRRWLDRLRAAGTAVDYFRADVGDKTALRACLDAIKARHGELSGIIHCAGVVRDGYLVNKTPEQVREVFAAKVAGLLAIDEATRDERLDFLLLFSSISAIWGNAGQADYAGANAFLDAFAAHRNRLLEQGRRFGKTVSINWPLWREGGMRVDAQSEQLAQRAYGFGLLERQSGLDGLERAMTAGLDQVAVLSGDAQRIRGQVLSNAGSEHSPAGRPQVGQATGAAEWDARVGRVLAQSVGRVLKIRESEIELDQELSTYGFDSISLTELSNLLSVELGVELLPTIFYEYPSLLALKAFLLEDHLGALSAKLQPAAEAPASRPEAPSARAPSMPERAPEKPEASAGIAIVGISARFPQARDVDAFWRNLLDGRDCIELIPEDRWDWRAVYGDPHTEVNKTTVKWGGFIDDIAAFDPLFFGISPKEAELMDPQHRLLMEHVWSAMEDAGYSSKALSGTRTGMFLAIGPGGYRQPASLAMESYSATGSVPSMAPNRISFLLNLKGPSEPVETACSSSLVAVHRAVQAIEAGHCEQAFVGGVNAIVGPELHICFSKAGMLSEQGRCKTFSRDADGYARGEGVGVLFLKRLRQARLDGDTVYGLILGSNVNHGGRAASLTAPNAQAQAELLIEAYQRSGVDIDTISYIETHGTGTPLGDPVEINGLKKAFQALYAQQGRTMAGPHCGLGSVKTNIGHLEVAAGMAGLCKVLLAMRHGELPPTLHCEETNPYIDLADSPFYLLKQRQAWTRQETADGRPVPRRAGISSFGFGGTNAHVIIGECLDEERDAGRSAADAPIRLIPLSARSEERLLAYAAELLGFLDAVAGDGAEGAKRARPGPSLLADIAYTLQLGRDAMAYRLVLLAASVEDLRRKLRSLVDGSHDVEDCFIGQTREERDSIRLLNADESARELVASWMEKGKFGNLAEMWVAGLEIDWSRLYGARPPRRISLPTYPFARERYWLPELGAAAATPPAPALAQPAALLEGEEYWQAAAAGPAVDVERLTLLHFCDDDAESAQLAQRLRRPLLQIRSGDATRRLGPQRYQAAGCDEAAFDALFALLKADGAAAGGYGVLYRWAEGQPRLPALRAVLRAAVGASLPLRYLQLSGRLEAGALGSCHDLSQIGFERSLGLTLPQLDVGVLFGDAGGLSVEQIAAEWGRPGVTRYQGGERQRLAWRPLAAEAAPALSPLRSRGVYLISGGGGGLGELFAGHLAQRCQGRIALLGRRPADAGMEARLARLRAQGASEAVYYQADVAEREQVERVIADVVGRWGGVHGIVHAAGLESTRSLLEQDADGFAEVLRAKLDGTRALDESSAGLALDFVCYFSSSAAALGDGGGCDYASANRFLMAYADYREAQRTAGRRQGRTVALCWPLWRAGGMGAVGSEAIEHYLRSSGQRYLEQAEGLQAWERALHGGQGQRLVLAGEPQRLRAMLNRRYGVEAARPAAGELGPQVLADVQGRIAAILKLPLERQRADSNFADLGFDSIGLAQLSRQLSAHFGFDVAPSVFFNYSTPARLSQHLAETQRAALSARYAVAEERVEPVEMVEPAAPVATAAAEAGDGVAIIGLSVRTAGAEDADELWRLLLEGRKQIAEVPAERWDWRPYYGGAGAADNRIASNRGAFLAELDAFDSLFFEISPREAQWMDPRQRLMLQEAWRAFEDAGYTGARLRGSDCGVYIGVEESAAQPEASGLATSHHNGILAARISYVLDLKGPNLALNTACSSGLAAVHSACQSVLRGECGMALAGGVNVLNSPLTYLALSQSGMLSSDGECYAFDERANGLVPGEAVAAVVLKRESQARGDGDAIYGVIRASGMNYDGRTNGITAPSGLAQRQLIVDVLRRGGIDAGQVGYVLGHSVGSPMGDPIEAQALGEALQGGHCVLGSIKPLIGHTFAASGVVSLIGMCLALKHRRMPGTANYRQANAYIDAANGPLRIEPAAQPWEGRGRHGLVGATGMSGTNVLVLLGEGEPEAAAERDGEALLVLSAREEAVLRRYAEKLRGYLQREPGSGLADVARALRTGREAMACRLAVVASSREAASAALARYLAAGADEDLSAGGVFATGRPGAAAGEGEDLRARAARWVAGGELAEPDDGGGRRRLAGLPTYPFGRRSLPEEPVAAGPEAGERRPASAPGDKAAEYYTFDAQLRSDDYREEYLTFCPFEEEIPGFSMTRVLSAPAVYADEYRRVLAKQIEMRRVIFRHERFESVRRTLDIGCGCGTDIIELAKRHPHVMVDGFTITPAQEALANRRIRGIGLQQRVRVMHADSSRDRFPAVYELIIGFEVSCHIADKVSLFRNIRAALAPTGSVLLMDFIANLRGSIVDSNVDIAISPEAEWLDLLADNGLLLDDLVDLSPEIANYVFDPDVEKNVANFPEAARRSSRNFANMAISLREKWISYCLFRLTRDPLNRPLDELRAHNAAKMKNKTRYAEALAGLNDAAGAAAVAVEAPAAAGQAELVDRLEEIFRATLQLTRAELRAAGSFAAMGVDSLMAVRLLEAINTEFDLREPTSIMFQYHDLPSLAGHLAGKSIAAKAALEPVARPQAPQRQGIAVVGLSCRCAGASDQTEFWDLIVNGRECVESMAERRPEWSGVFAGHAVDPASLRGGFIAEADCFDSLFFDIAPVEAEQMDSSQRLVLEGIYTALEDAGYDPSALARRRVGTFIGSMGLGAGSGSLSHHAMLGSDGAILSSRIAYHLNLSGPAMTVNTACSSSLVAIELACERLRTGDIDMAIAGGVTLYSQPASFLMMHNAGMLSPSGRCRPFDDEADGIVVGDGVGIVVLMPLDGAVAEGARIYGLIRAIGTNQDGKTSGITAPSFQAQSRLEVEVYRKAGISPEQLQYVEAHGTGTKLGDPVEIHALSEAFRSFTDKRGFCALGSLKANIGHTTAASGVLGLIKVLLALKHRRIPPAVNFARPNRHIDFADGPFHVDTRSREWRAGPDGRRMAAVSAFGFSGTNAHLVVEEHVASRPQGGGGGRRIVPLSARKPEQLREQAGRLAACVRQGGVELADLAWTLQVGREAMACRAAWIVEDLDELACGLAAYLAGDAVGGVFGAEGGPATD</sequence>
<dbReference type="InterPro" id="IPR057326">
    <property type="entry name" value="KR_dom"/>
</dbReference>
<feature type="active site" description="Proton acceptor; for dehydratase activity" evidence="9">
    <location>
        <position position="21"/>
    </location>
</feature>
<dbReference type="CDD" id="cd02440">
    <property type="entry name" value="AdoMet_MTases"/>
    <property type="match status" value="1"/>
</dbReference>
<feature type="region of interest" description="Disordered" evidence="10">
    <location>
        <begin position="2583"/>
        <end position="2631"/>
    </location>
</feature>
<keyword evidence="6" id="KW-0808">Transferase</keyword>
<dbReference type="InterPro" id="IPR020841">
    <property type="entry name" value="PKS_Beta-ketoAc_synthase_dom"/>
</dbReference>
<dbReference type="Pfam" id="PF22336">
    <property type="entry name" value="RhiE-like_linker"/>
    <property type="match status" value="3"/>
</dbReference>
<dbReference type="SUPFAM" id="SSF53335">
    <property type="entry name" value="S-adenosyl-L-methionine-dependent methyltransferases"/>
    <property type="match status" value="1"/>
</dbReference>
<reference evidence="14 15" key="1">
    <citation type="submission" date="2016-09" db="EMBL/GenBank/DDBJ databases">
        <title>Chromobacterium muskegensis sp. nov., an insecticidal bacterium isolated from Sphagnum bogs.</title>
        <authorList>
            <person name="Sparks M.E."/>
            <person name="Blackburn M.B."/>
            <person name="Gundersen-Rindal D.E."/>
            <person name="Mitchell A."/>
            <person name="Farrar R."/>
            <person name="Kuhar D."/>
        </authorList>
    </citation>
    <scope>NUCLEOTIDE SEQUENCE [LARGE SCALE GENOMIC DNA]</scope>
    <source>
        <strain evidence="14 15">14B-1</strain>
    </source>
</reference>
<dbReference type="InterPro" id="IPR014031">
    <property type="entry name" value="Ketoacyl_synth_C"/>
</dbReference>
<name>A0ABX3C761_9NEIS</name>
<evidence type="ECO:0000259" key="12">
    <source>
        <dbReference type="PROSITE" id="PS52004"/>
    </source>
</evidence>
<feature type="region of interest" description="Disordered" evidence="10">
    <location>
        <begin position="808"/>
        <end position="833"/>
    </location>
</feature>
<feature type="domain" description="PKS/mFAS DH" evidence="13">
    <location>
        <begin position="1"/>
        <end position="276"/>
    </location>
</feature>
<keyword evidence="4" id="KW-0963">Cytoplasm</keyword>
<dbReference type="SMART" id="SM00823">
    <property type="entry name" value="PKS_PP"/>
    <property type="match status" value="3"/>
</dbReference>
<dbReference type="InterPro" id="IPR029063">
    <property type="entry name" value="SAM-dependent_MTases_sf"/>
</dbReference>
<dbReference type="InterPro" id="IPR013217">
    <property type="entry name" value="Methyltransf_12"/>
</dbReference>
<dbReference type="Pfam" id="PF00109">
    <property type="entry name" value="ketoacyl-synt"/>
    <property type="match status" value="3"/>
</dbReference>
<dbReference type="InterPro" id="IPR020807">
    <property type="entry name" value="PKS_DH"/>
</dbReference>
<dbReference type="Pfam" id="PF21089">
    <property type="entry name" value="PKS_DH_N"/>
    <property type="match status" value="1"/>
</dbReference>
<dbReference type="InterPro" id="IPR036736">
    <property type="entry name" value="ACP-like_sf"/>
</dbReference>
<dbReference type="SMART" id="SM01294">
    <property type="entry name" value="PKS_PP_betabranch"/>
    <property type="match status" value="1"/>
</dbReference>
<dbReference type="InterPro" id="IPR050091">
    <property type="entry name" value="PKS_NRPS_Biosynth_Enz"/>
</dbReference>
<dbReference type="PANTHER" id="PTHR43775:SF37">
    <property type="entry name" value="SI:DKEY-61P9.11"/>
    <property type="match status" value="1"/>
</dbReference>
<dbReference type="InterPro" id="IPR049552">
    <property type="entry name" value="PKS_DH_N"/>
</dbReference>
<dbReference type="Pfam" id="PF08242">
    <property type="entry name" value="Methyltransf_12"/>
    <property type="match status" value="1"/>
</dbReference>
<evidence type="ECO:0000256" key="1">
    <source>
        <dbReference type="ARBA" id="ARBA00004496"/>
    </source>
</evidence>
<dbReference type="Proteomes" id="UP000180280">
    <property type="component" value="Unassembled WGS sequence"/>
</dbReference>
<organism evidence="14 15">
    <name type="scientific">Chromobacterium sphagni</name>
    <dbReference type="NCBI Taxonomy" id="1903179"/>
    <lineage>
        <taxon>Bacteria</taxon>
        <taxon>Pseudomonadati</taxon>
        <taxon>Pseudomonadota</taxon>
        <taxon>Betaproteobacteria</taxon>
        <taxon>Neisseriales</taxon>
        <taxon>Chromobacteriaceae</taxon>
        <taxon>Chromobacterium</taxon>
    </lineage>
</organism>
<dbReference type="Pfam" id="PF00550">
    <property type="entry name" value="PP-binding"/>
    <property type="match status" value="3"/>
</dbReference>
<dbReference type="InterPro" id="IPR018201">
    <property type="entry name" value="Ketoacyl_synth_AS"/>
</dbReference>
<dbReference type="InterPro" id="IPR020806">
    <property type="entry name" value="PKS_PP-bd"/>
</dbReference>
<feature type="domain" description="Carrier" evidence="11">
    <location>
        <begin position="720"/>
        <end position="797"/>
    </location>
</feature>
<feature type="domain" description="Carrier" evidence="11">
    <location>
        <begin position="2952"/>
        <end position="3026"/>
    </location>
</feature>
<evidence type="ECO:0000259" key="13">
    <source>
        <dbReference type="PROSITE" id="PS52019"/>
    </source>
</evidence>
<keyword evidence="5" id="KW-0597">Phosphoprotein</keyword>
<dbReference type="SMART" id="SM00825">
    <property type="entry name" value="PKS_KS"/>
    <property type="match status" value="3"/>
</dbReference>
<evidence type="ECO:0000313" key="15">
    <source>
        <dbReference type="Proteomes" id="UP000180280"/>
    </source>
</evidence>
<dbReference type="Gene3D" id="3.40.47.10">
    <property type="match status" value="3"/>
</dbReference>
<dbReference type="PROSITE" id="PS00606">
    <property type="entry name" value="KS3_1"/>
    <property type="match status" value="3"/>
</dbReference>
<evidence type="ECO:0000256" key="8">
    <source>
        <dbReference type="ARBA" id="ARBA00023268"/>
    </source>
</evidence>
<comment type="subcellular location">
    <subcellularLocation>
        <location evidence="1">Cytoplasm</location>
    </subcellularLocation>
</comment>
<evidence type="ECO:0000256" key="10">
    <source>
        <dbReference type="SAM" id="MobiDB-lite"/>
    </source>
</evidence>
<evidence type="ECO:0000256" key="3">
    <source>
        <dbReference type="ARBA" id="ARBA00022450"/>
    </source>
</evidence>
<feature type="domain" description="Ketosynthase family 3 (KS3)" evidence="12">
    <location>
        <begin position="2053"/>
        <end position="2462"/>
    </location>
</feature>
<dbReference type="InterPro" id="IPR014030">
    <property type="entry name" value="Ketoacyl_synth_N"/>
</dbReference>
<evidence type="ECO:0000256" key="7">
    <source>
        <dbReference type="ARBA" id="ARBA00022737"/>
    </source>
</evidence>
<dbReference type="SMART" id="SM00828">
    <property type="entry name" value="PKS_MT"/>
    <property type="match status" value="1"/>
</dbReference>
<dbReference type="Gene3D" id="1.10.1240.100">
    <property type="match status" value="3"/>
</dbReference>
<dbReference type="Pfam" id="PF14765">
    <property type="entry name" value="PS-DH"/>
    <property type="match status" value="1"/>
</dbReference>